<evidence type="ECO:0000313" key="1">
    <source>
        <dbReference type="EMBL" id="KAI0092791.1"/>
    </source>
</evidence>
<reference evidence="1" key="1">
    <citation type="journal article" date="2021" name="Environ. Microbiol.">
        <title>Gene family expansions and transcriptome signatures uncover fungal adaptations to wood decay.</title>
        <authorList>
            <person name="Hage H."/>
            <person name="Miyauchi S."/>
            <person name="Viragh M."/>
            <person name="Drula E."/>
            <person name="Min B."/>
            <person name="Chaduli D."/>
            <person name="Navarro D."/>
            <person name="Favel A."/>
            <person name="Norest M."/>
            <person name="Lesage-Meessen L."/>
            <person name="Balint B."/>
            <person name="Merenyi Z."/>
            <person name="de Eugenio L."/>
            <person name="Morin E."/>
            <person name="Martinez A.T."/>
            <person name="Baldrian P."/>
            <person name="Stursova M."/>
            <person name="Martinez M.J."/>
            <person name="Novotny C."/>
            <person name="Magnuson J.K."/>
            <person name="Spatafora J.W."/>
            <person name="Maurice S."/>
            <person name="Pangilinan J."/>
            <person name="Andreopoulos W."/>
            <person name="LaButti K."/>
            <person name="Hundley H."/>
            <person name="Na H."/>
            <person name="Kuo A."/>
            <person name="Barry K."/>
            <person name="Lipzen A."/>
            <person name="Henrissat B."/>
            <person name="Riley R."/>
            <person name="Ahrendt S."/>
            <person name="Nagy L.G."/>
            <person name="Grigoriev I.V."/>
            <person name="Martin F."/>
            <person name="Rosso M.N."/>
        </authorList>
    </citation>
    <scope>NUCLEOTIDE SEQUENCE</scope>
    <source>
        <strain evidence="1">CBS 384.51</strain>
    </source>
</reference>
<evidence type="ECO:0000313" key="2">
    <source>
        <dbReference type="Proteomes" id="UP001055072"/>
    </source>
</evidence>
<feature type="non-terminal residue" evidence="1">
    <location>
        <position position="1"/>
    </location>
</feature>
<protein>
    <submittedName>
        <fullName evidence="1">Uncharacterized protein</fullName>
    </submittedName>
</protein>
<sequence>QIHVHPDNPSVVILEVDHLDRQMNLYDLRASNFNTRPSLEFGHREAERSGAQRYSKGSIDGRRSLFARGFDGDGTVHLWDYRNTEEVIKRFQRQREPVTHTVLSGDSVIAYGGYRVTFW</sequence>
<comment type="caution">
    <text evidence="1">The sequence shown here is derived from an EMBL/GenBank/DDBJ whole genome shotgun (WGS) entry which is preliminary data.</text>
</comment>
<feature type="non-terminal residue" evidence="1">
    <location>
        <position position="119"/>
    </location>
</feature>
<organism evidence="1 2">
    <name type="scientific">Irpex rosettiformis</name>
    <dbReference type="NCBI Taxonomy" id="378272"/>
    <lineage>
        <taxon>Eukaryota</taxon>
        <taxon>Fungi</taxon>
        <taxon>Dikarya</taxon>
        <taxon>Basidiomycota</taxon>
        <taxon>Agaricomycotina</taxon>
        <taxon>Agaricomycetes</taxon>
        <taxon>Polyporales</taxon>
        <taxon>Irpicaceae</taxon>
        <taxon>Irpex</taxon>
    </lineage>
</organism>
<keyword evidence="2" id="KW-1185">Reference proteome</keyword>
<dbReference type="Proteomes" id="UP001055072">
    <property type="component" value="Unassembled WGS sequence"/>
</dbReference>
<gene>
    <name evidence="1" type="ORF">BDY19DRAFT_875050</name>
</gene>
<dbReference type="EMBL" id="MU274903">
    <property type="protein sequence ID" value="KAI0092791.1"/>
    <property type="molecule type" value="Genomic_DNA"/>
</dbReference>
<proteinExistence type="predicted"/>
<name>A0ACB8UEU4_9APHY</name>
<accession>A0ACB8UEU4</accession>